<comment type="caution">
    <text evidence="1">The sequence shown here is derived from an EMBL/GenBank/DDBJ whole genome shotgun (WGS) entry which is preliminary data.</text>
</comment>
<protein>
    <submittedName>
        <fullName evidence="1">Uncharacterized protein</fullName>
    </submittedName>
</protein>
<evidence type="ECO:0000313" key="2">
    <source>
        <dbReference type="Proteomes" id="UP000240987"/>
    </source>
</evidence>
<name>A0A2T3J634_9GAMM</name>
<accession>A0A2T3J634</accession>
<keyword evidence="2" id="KW-1185">Reference proteome</keyword>
<gene>
    <name evidence="1" type="ORF">C9J12_28910</name>
</gene>
<proteinExistence type="predicted"/>
<dbReference type="EMBL" id="PYMJ01000066">
    <property type="protein sequence ID" value="PSU42443.1"/>
    <property type="molecule type" value="Genomic_DNA"/>
</dbReference>
<reference evidence="1 2" key="1">
    <citation type="submission" date="2018-01" db="EMBL/GenBank/DDBJ databases">
        <title>Whole genome sequencing of Histamine producing bacteria.</title>
        <authorList>
            <person name="Butler K."/>
        </authorList>
    </citation>
    <scope>NUCLEOTIDE SEQUENCE [LARGE SCALE GENOMIC DNA]</scope>
    <source>
        <strain evidence="1 2">JCM 12947</strain>
    </source>
</reference>
<organism evidence="1 2">
    <name type="scientific">Photobacterium frigidiphilum</name>
    <dbReference type="NCBI Taxonomy" id="264736"/>
    <lineage>
        <taxon>Bacteria</taxon>
        <taxon>Pseudomonadati</taxon>
        <taxon>Pseudomonadota</taxon>
        <taxon>Gammaproteobacteria</taxon>
        <taxon>Vibrionales</taxon>
        <taxon>Vibrionaceae</taxon>
        <taxon>Photobacterium</taxon>
    </lineage>
</organism>
<evidence type="ECO:0000313" key="1">
    <source>
        <dbReference type="EMBL" id="PSU42443.1"/>
    </source>
</evidence>
<dbReference type="Proteomes" id="UP000240987">
    <property type="component" value="Unassembled WGS sequence"/>
</dbReference>
<sequence length="96" mass="10477">MHPALCGFGATTIAGSGLTGLVDKFDVGAASVGTRIFSGAKCCSATGKHLRDILNDRFTNVTDVLIEERQPFLLSVEKGFEWFVWVHRQEDTCLCL</sequence>
<dbReference type="AlphaFoldDB" id="A0A2T3J634"/>